<feature type="compositionally biased region" description="Polar residues" evidence="1">
    <location>
        <begin position="29"/>
        <end position="48"/>
    </location>
</feature>
<protein>
    <submittedName>
        <fullName evidence="2">Uncharacterized protein</fullName>
    </submittedName>
</protein>
<name>A0A161K0T6_9ZZZZ</name>
<sequence length="48" mass="4981">MARPRTGQARPLEDALLSPRTLLLANDNDPASTASLRASGKSTCPATS</sequence>
<dbReference type="AlphaFoldDB" id="A0A161K0T6"/>
<feature type="region of interest" description="Disordered" evidence="1">
    <location>
        <begin position="26"/>
        <end position="48"/>
    </location>
</feature>
<organism evidence="2">
    <name type="scientific">hydrothermal vent metagenome</name>
    <dbReference type="NCBI Taxonomy" id="652676"/>
    <lineage>
        <taxon>unclassified sequences</taxon>
        <taxon>metagenomes</taxon>
        <taxon>ecological metagenomes</taxon>
    </lineage>
</organism>
<gene>
    <name evidence="2" type="ORF">MGWOODY_Smn2013</name>
</gene>
<proteinExistence type="predicted"/>
<evidence type="ECO:0000256" key="1">
    <source>
        <dbReference type="SAM" id="MobiDB-lite"/>
    </source>
</evidence>
<dbReference type="EMBL" id="CZQE01000304">
    <property type="protein sequence ID" value="CUS45816.1"/>
    <property type="molecule type" value="Genomic_DNA"/>
</dbReference>
<accession>A0A161K0T6</accession>
<evidence type="ECO:0000313" key="2">
    <source>
        <dbReference type="EMBL" id="CUS45816.1"/>
    </source>
</evidence>
<reference evidence="2" key="1">
    <citation type="submission" date="2015-10" db="EMBL/GenBank/DDBJ databases">
        <authorList>
            <person name="Gilbert D.G."/>
        </authorList>
    </citation>
    <scope>NUCLEOTIDE SEQUENCE</scope>
</reference>